<reference evidence="2 3" key="1">
    <citation type="journal article" date="2023" name="G3 (Bethesda)">
        <title>A high-quality reference genome for the fission yeast Schizosaccharomyces osmophilus.</title>
        <authorList>
            <person name="Jia G.S."/>
            <person name="Zhang W.C."/>
            <person name="Liang Y."/>
            <person name="Liu X.H."/>
            <person name="Rhind N."/>
            <person name="Pidoux A."/>
            <person name="Brysch-Herzberg M."/>
            <person name="Du L.L."/>
        </authorList>
    </citation>
    <scope>NUCLEOTIDE SEQUENCE [LARGE SCALE GENOMIC DNA]</scope>
    <source>
        <strain evidence="2 3">CBS 15793</strain>
    </source>
</reference>
<accession>A0AAF0AX84</accession>
<proteinExistence type="predicted"/>
<evidence type="ECO:0000313" key="3">
    <source>
        <dbReference type="Proteomes" id="UP001212411"/>
    </source>
</evidence>
<feature type="region of interest" description="Disordered" evidence="1">
    <location>
        <begin position="39"/>
        <end position="63"/>
    </location>
</feature>
<organism evidence="2 3">
    <name type="scientific">Schizosaccharomyces osmophilus</name>
    <dbReference type="NCBI Taxonomy" id="2545709"/>
    <lineage>
        <taxon>Eukaryota</taxon>
        <taxon>Fungi</taxon>
        <taxon>Dikarya</taxon>
        <taxon>Ascomycota</taxon>
        <taxon>Taphrinomycotina</taxon>
        <taxon>Schizosaccharomycetes</taxon>
        <taxon>Schizosaccharomycetales</taxon>
        <taxon>Schizosaccharomycetaceae</taxon>
        <taxon>Schizosaccharomyces</taxon>
    </lineage>
</organism>
<evidence type="ECO:0000256" key="1">
    <source>
        <dbReference type="SAM" id="MobiDB-lite"/>
    </source>
</evidence>
<dbReference type="RefSeq" id="XP_056038256.1">
    <property type="nucleotide sequence ID" value="XM_056182415.1"/>
</dbReference>
<keyword evidence="3" id="KW-1185">Reference proteome</keyword>
<dbReference type="GeneID" id="80877104"/>
<protein>
    <submittedName>
        <fullName evidence="2">RNA 5'-triphosphatase</fullName>
    </submittedName>
</protein>
<dbReference type="Proteomes" id="UP001212411">
    <property type="component" value="Chromosome 2"/>
</dbReference>
<dbReference type="KEGG" id="som:SOMG_03626"/>
<dbReference type="EMBL" id="CP115612">
    <property type="protein sequence ID" value="WBW74013.1"/>
    <property type="molecule type" value="Genomic_DNA"/>
</dbReference>
<dbReference type="AlphaFoldDB" id="A0AAF0AX84"/>
<sequence>MVRKPNQTDIQDFTKSEAQTRLNEMDFKGLVHDKNDLSKVEKKRTIENEPETTESDKKKPKTVAVTKPEINILNKPVLHDTTRTVSNFLLHYLTNEPVENIEVSQVSKGF</sequence>
<name>A0AAF0AX84_9SCHI</name>
<gene>
    <name evidence="2" type="ORF">SOMG_03626</name>
</gene>
<evidence type="ECO:0000313" key="2">
    <source>
        <dbReference type="EMBL" id="WBW74013.1"/>
    </source>
</evidence>